<dbReference type="EMBL" id="CM000638">
    <property type="protein sequence ID" value="EED96603.1"/>
    <property type="molecule type" value="Genomic_DNA"/>
</dbReference>
<dbReference type="KEGG" id="tps:THAPSDRAFT_1750"/>
<reference evidence="1 2" key="1">
    <citation type="journal article" date="2004" name="Science">
        <title>The genome of the diatom Thalassiosira pseudonana: ecology, evolution, and metabolism.</title>
        <authorList>
            <person name="Armbrust E.V."/>
            <person name="Berges J.A."/>
            <person name="Bowler C."/>
            <person name="Green B.R."/>
            <person name="Martinez D."/>
            <person name="Putnam N.H."/>
            <person name="Zhou S."/>
            <person name="Allen A.E."/>
            <person name="Apt K.E."/>
            <person name="Bechner M."/>
            <person name="Brzezinski M.A."/>
            <person name="Chaal B.K."/>
            <person name="Chiovitti A."/>
            <person name="Davis A.K."/>
            <person name="Demarest M.S."/>
            <person name="Detter J.C."/>
            <person name="Glavina T."/>
            <person name="Goodstein D."/>
            <person name="Hadi M.Z."/>
            <person name="Hellsten U."/>
            <person name="Hildebrand M."/>
            <person name="Jenkins B.D."/>
            <person name="Jurka J."/>
            <person name="Kapitonov V.V."/>
            <person name="Kroger N."/>
            <person name="Lau W.W."/>
            <person name="Lane T.W."/>
            <person name="Larimer F.W."/>
            <person name="Lippmeier J.C."/>
            <person name="Lucas S."/>
            <person name="Medina M."/>
            <person name="Montsant A."/>
            <person name="Obornik M."/>
            <person name="Parker M.S."/>
            <person name="Palenik B."/>
            <person name="Pazour G.J."/>
            <person name="Richardson P.M."/>
            <person name="Rynearson T.A."/>
            <person name="Saito M.A."/>
            <person name="Schwartz D.C."/>
            <person name="Thamatrakoln K."/>
            <person name="Valentin K."/>
            <person name="Vardi A."/>
            <person name="Wilkerson F.P."/>
            <person name="Rokhsar D.S."/>
        </authorList>
    </citation>
    <scope>NUCLEOTIDE SEQUENCE [LARGE SCALE GENOMIC DNA]</scope>
    <source>
        <strain evidence="1 2">CCMP1335</strain>
    </source>
</reference>
<dbReference type="Proteomes" id="UP000001449">
    <property type="component" value="Chromosome 1"/>
</dbReference>
<keyword evidence="2" id="KW-1185">Reference proteome</keyword>
<dbReference type="PaxDb" id="35128-Thaps1750"/>
<evidence type="ECO:0000313" key="2">
    <source>
        <dbReference type="Proteomes" id="UP000001449"/>
    </source>
</evidence>
<sequence length="336" mass="37271">MMDAEFITNKKMVPFTFTLLLILPYAIDSNLQWPTFISKHRRHHIFSTSRSSPVFDVRGGSQCGSEGDNSQWIGVIDLRPEAEPDSITLVQDNSQVTERAVFTSDTSTVITAVGSEAETIQQTAAAFSIGKLSSTIYLVISYDFEHGKTVLHRTLGGSKLMNFVDGMRERWNELHAQINLVLVLEPSSGAATSSFLSCLPSSTDDKESEETNNETWGIANTVVLGLTAHTEWNTTGRDHLVERLVSYFQLGGEQYANINPFHKVDVIGAWDRQKEHSESDENKQNKTDDSTMKVILRHAELFSDVGPAITSNKESFQAVIQEVFESVGGKGCLTFL</sequence>
<dbReference type="RefSeq" id="XP_002286962.1">
    <property type="nucleotide sequence ID" value="XM_002286926.1"/>
</dbReference>
<accession>B8BRU4</accession>
<dbReference type="InParanoid" id="B8BRU4"/>
<evidence type="ECO:0000313" key="1">
    <source>
        <dbReference type="EMBL" id="EED96603.1"/>
    </source>
</evidence>
<proteinExistence type="predicted"/>
<name>B8BRU4_THAPS</name>
<gene>
    <name evidence="1" type="ORF">THAPSDRAFT_1750</name>
</gene>
<dbReference type="GeneID" id="7445681"/>
<protein>
    <submittedName>
        <fullName evidence="1">Uncharacterized protein</fullName>
    </submittedName>
</protein>
<dbReference type="AlphaFoldDB" id="B8BRU4"/>
<organism evidence="1 2">
    <name type="scientific">Thalassiosira pseudonana</name>
    <name type="common">Marine diatom</name>
    <name type="synonym">Cyclotella nana</name>
    <dbReference type="NCBI Taxonomy" id="35128"/>
    <lineage>
        <taxon>Eukaryota</taxon>
        <taxon>Sar</taxon>
        <taxon>Stramenopiles</taxon>
        <taxon>Ochrophyta</taxon>
        <taxon>Bacillariophyta</taxon>
        <taxon>Coscinodiscophyceae</taxon>
        <taxon>Thalassiosirophycidae</taxon>
        <taxon>Thalassiosirales</taxon>
        <taxon>Thalassiosiraceae</taxon>
        <taxon>Thalassiosira</taxon>
    </lineage>
</organism>
<reference evidence="1 2" key="2">
    <citation type="journal article" date="2008" name="Nature">
        <title>The Phaeodactylum genome reveals the evolutionary history of diatom genomes.</title>
        <authorList>
            <person name="Bowler C."/>
            <person name="Allen A.E."/>
            <person name="Badger J.H."/>
            <person name="Grimwood J."/>
            <person name="Jabbari K."/>
            <person name="Kuo A."/>
            <person name="Maheswari U."/>
            <person name="Martens C."/>
            <person name="Maumus F."/>
            <person name="Otillar R.P."/>
            <person name="Rayko E."/>
            <person name="Salamov A."/>
            <person name="Vandepoele K."/>
            <person name="Beszteri B."/>
            <person name="Gruber A."/>
            <person name="Heijde M."/>
            <person name="Katinka M."/>
            <person name="Mock T."/>
            <person name="Valentin K."/>
            <person name="Verret F."/>
            <person name="Berges J.A."/>
            <person name="Brownlee C."/>
            <person name="Cadoret J.P."/>
            <person name="Chiovitti A."/>
            <person name="Choi C.J."/>
            <person name="Coesel S."/>
            <person name="De Martino A."/>
            <person name="Detter J.C."/>
            <person name="Durkin C."/>
            <person name="Falciatore A."/>
            <person name="Fournet J."/>
            <person name="Haruta M."/>
            <person name="Huysman M.J."/>
            <person name="Jenkins B.D."/>
            <person name="Jiroutova K."/>
            <person name="Jorgensen R.E."/>
            <person name="Joubert Y."/>
            <person name="Kaplan A."/>
            <person name="Kroger N."/>
            <person name="Kroth P.G."/>
            <person name="La Roche J."/>
            <person name="Lindquist E."/>
            <person name="Lommer M."/>
            <person name="Martin-Jezequel V."/>
            <person name="Lopez P.J."/>
            <person name="Lucas S."/>
            <person name="Mangogna M."/>
            <person name="McGinnis K."/>
            <person name="Medlin L.K."/>
            <person name="Montsant A."/>
            <person name="Oudot-Le Secq M.P."/>
            <person name="Napoli C."/>
            <person name="Obornik M."/>
            <person name="Parker M.S."/>
            <person name="Petit J.L."/>
            <person name="Porcel B.M."/>
            <person name="Poulsen N."/>
            <person name="Robison M."/>
            <person name="Rychlewski L."/>
            <person name="Rynearson T.A."/>
            <person name="Schmutz J."/>
            <person name="Shapiro H."/>
            <person name="Siaut M."/>
            <person name="Stanley M."/>
            <person name="Sussman M.R."/>
            <person name="Taylor A.R."/>
            <person name="Vardi A."/>
            <person name="von Dassow P."/>
            <person name="Vyverman W."/>
            <person name="Willis A."/>
            <person name="Wyrwicz L.S."/>
            <person name="Rokhsar D.S."/>
            <person name="Weissenbach J."/>
            <person name="Armbrust E.V."/>
            <person name="Green B.R."/>
            <person name="Van de Peer Y."/>
            <person name="Grigoriev I.V."/>
        </authorList>
    </citation>
    <scope>NUCLEOTIDE SEQUENCE [LARGE SCALE GENOMIC DNA]</scope>
    <source>
        <strain evidence="1 2">CCMP1335</strain>
    </source>
</reference>
<dbReference type="HOGENOM" id="CLU_827675_0_0_1"/>
<dbReference type="eggNOG" id="ENOG502RBXS">
    <property type="taxonomic scope" value="Eukaryota"/>
</dbReference>